<keyword evidence="11" id="KW-1185">Reference proteome</keyword>
<evidence type="ECO:0000256" key="1">
    <source>
        <dbReference type="ARBA" id="ARBA00004651"/>
    </source>
</evidence>
<comment type="subcellular location">
    <subcellularLocation>
        <location evidence="1">Cell membrane</location>
        <topology evidence="1">Multi-pass membrane protein</topology>
    </subcellularLocation>
</comment>
<dbReference type="PANTHER" id="PTHR42718:SF42">
    <property type="entry name" value="EXPORT PROTEIN"/>
    <property type="match status" value="1"/>
</dbReference>
<dbReference type="PANTHER" id="PTHR42718">
    <property type="entry name" value="MAJOR FACILITATOR SUPERFAMILY MULTIDRUG TRANSPORTER MFSC"/>
    <property type="match status" value="1"/>
</dbReference>
<dbReference type="PROSITE" id="PS50850">
    <property type="entry name" value="MFS"/>
    <property type="match status" value="1"/>
</dbReference>
<feature type="transmembrane region" description="Helical" evidence="8">
    <location>
        <begin position="205"/>
        <end position="222"/>
    </location>
</feature>
<feature type="transmembrane region" description="Helical" evidence="8">
    <location>
        <begin position="110"/>
        <end position="131"/>
    </location>
</feature>
<feature type="domain" description="Major facilitator superfamily (MFS) profile" evidence="9">
    <location>
        <begin position="19"/>
        <end position="492"/>
    </location>
</feature>
<dbReference type="EMBL" id="VKKG01000001">
    <property type="protein sequence ID" value="TRY20023.1"/>
    <property type="molecule type" value="Genomic_DNA"/>
</dbReference>
<dbReference type="Pfam" id="PF07690">
    <property type="entry name" value="MFS_1"/>
    <property type="match status" value="1"/>
</dbReference>
<evidence type="ECO:0000256" key="6">
    <source>
        <dbReference type="ARBA" id="ARBA00022989"/>
    </source>
</evidence>
<dbReference type="GO" id="GO:0005886">
    <property type="term" value="C:plasma membrane"/>
    <property type="evidence" value="ECO:0007669"/>
    <property type="project" value="UniProtKB-SubCell"/>
</dbReference>
<evidence type="ECO:0000256" key="5">
    <source>
        <dbReference type="ARBA" id="ARBA00022692"/>
    </source>
</evidence>
<gene>
    <name evidence="10" type="ORF">FOJ82_03910</name>
</gene>
<protein>
    <submittedName>
        <fullName evidence="10">DHA2 family efflux MFS transporter permease subunit</fullName>
    </submittedName>
</protein>
<feature type="transmembrane region" description="Helical" evidence="8">
    <location>
        <begin position="143"/>
        <end position="166"/>
    </location>
</feature>
<name>A0A553K5P0_9ACTN</name>
<evidence type="ECO:0000256" key="4">
    <source>
        <dbReference type="ARBA" id="ARBA00022475"/>
    </source>
</evidence>
<accession>A0A553K5P0</accession>
<feature type="transmembrane region" description="Helical" evidence="8">
    <location>
        <begin position="319"/>
        <end position="337"/>
    </location>
</feature>
<dbReference type="InterPro" id="IPR004638">
    <property type="entry name" value="EmrB-like"/>
</dbReference>
<dbReference type="Proteomes" id="UP000317638">
    <property type="component" value="Unassembled WGS sequence"/>
</dbReference>
<evidence type="ECO:0000313" key="11">
    <source>
        <dbReference type="Proteomes" id="UP000317638"/>
    </source>
</evidence>
<comment type="similarity">
    <text evidence="2">Belongs to the major facilitator superfamily. EmrB family.</text>
</comment>
<organism evidence="10 11">
    <name type="scientific">Tessaracoccus rhinocerotis</name>
    <dbReference type="NCBI Taxonomy" id="1689449"/>
    <lineage>
        <taxon>Bacteria</taxon>
        <taxon>Bacillati</taxon>
        <taxon>Actinomycetota</taxon>
        <taxon>Actinomycetes</taxon>
        <taxon>Propionibacteriales</taxon>
        <taxon>Propionibacteriaceae</taxon>
        <taxon>Tessaracoccus</taxon>
    </lineage>
</organism>
<dbReference type="FunFam" id="1.20.1720.10:FF:000021">
    <property type="entry name" value="Drug resistance transporter, EmrB/QacA subfamily"/>
    <property type="match status" value="1"/>
</dbReference>
<keyword evidence="7 8" id="KW-0472">Membrane</keyword>
<feature type="transmembrane region" description="Helical" evidence="8">
    <location>
        <begin position="242"/>
        <end position="263"/>
    </location>
</feature>
<feature type="transmembrane region" description="Helical" evidence="8">
    <location>
        <begin position="283"/>
        <end position="307"/>
    </location>
</feature>
<dbReference type="Gene3D" id="1.20.1250.20">
    <property type="entry name" value="MFS general substrate transporter like domains"/>
    <property type="match status" value="1"/>
</dbReference>
<comment type="caution">
    <text evidence="10">The sequence shown here is derived from an EMBL/GenBank/DDBJ whole genome shotgun (WGS) entry which is preliminary data.</text>
</comment>
<dbReference type="InterPro" id="IPR020846">
    <property type="entry name" value="MFS_dom"/>
</dbReference>
<evidence type="ECO:0000256" key="2">
    <source>
        <dbReference type="ARBA" id="ARBA00008537"/>
    </source>
</evidence>
<dbReference type="OrthoDB" id="7375466at2"/>
<dbReference type="PRINTS" id="PR01036">
    <property type="entry name" value="TCRTETB"/>
</dbReference>
<sequence>MSVAQTDLHPSQRKRAWPALFSLVIGFFMILVDQTIVSVAMPHIMTGLDADVNDVVWVTSAYLLAFAVPLLVTGRLGDRFGPKNVYLVGITTFTLSSAWCGFATSIEQLILARVVQGLGGSMMTPQTMAVITRMFPPKQRGAAMGLWGGVAGFASLAGPMLGGVIIDGLDWRWIFFINLPVGIVAIVAVSLLVPQLPRHTHTFDLLGVVLSAVGMFLLVFGIQEGAAHDFGPVPIALGPVGLAPPSVGLVVAGVVVLALFVSWQAVNRSEPLLPLRLFRTRDFTFASLGICVVGFVVTSMSMPMMLYLQVGAGLSPIRAAAMLVPMAVISGVLAPFMGKLAHGRLGRGIAVVSLACLGVGLGWFALWVQAQVPVLLLLVPSALLGLANGGMWGALSMAATRDLPMDGAGAGAGVYNTLRQVGAVIGSAGIAATMEGRLVANGLPTSIQGAGAAVPAEVAGPFSNAMGQSLLLPAAVSFVGVAAALFLTRRDNDGAPLS</sequence>
<feature type="transmembrane region" description="Helical" evidence="8">
    <location>
        <begin position="20"/>
        <end position="43"/>
    </location>
</feature>
<keyword evidence="5 8" id="KW-0812">Transmembrane</keyword>
<dbReference type="SUPFAM" id="SSF103473">
    <property type="entry name" value="MFS general substrate transporter"/>
    <property type="match status" value="1"/>
</dbReference>
<feature type="transmembrane region" description="Helical" evidence="8">
    <location>
        <begin position="349"/>
        <end position="368"/>
    </location>
</feature>
<evidence type="ECO:0000256" key="8">
    <source>
        <dbReference type="SAM" id="Phobius"/>
    </source>
</evidence>
<feature type="transmembrane region" description="Helical" evidence="8">
    <location>
        <begin position="374"/>
        <end position="395"/>
    </location>
</feature>
<feature type="transmembrane region" description="Helical" evidence="8">
    <location>
        <begin position="172"/>
        <end position="193"/>
    </location>
</feature>
<evidence type="ECO:0000313" key="10">
    <source>
        <dbReference type="EMBL" id="TRY20023.1"/>
    </source>
</evidence>
<evidence type="ECO:0000256" key="3">
    <source>
        <dbReference type="ARBA" id="ARBA00022448"/>
    </source>
</evidence>
<feature type="transmembrane region" description="Helical" evidence="8">
    <location>
        <begin position="85"/>
        <end position="104"/>
    </location>
</feature>
<dbReference type="InterPro" id="IPR036259">
    <property type="entry name" value="MFS_trans_sf"/>
</dbReference>
<dbReference type="Gene3D" id="1.20.1720.10">
    <property type="entry name" value="Multidrug resistance protein D"/>
    <property type="match status" value="1"/>
</dbReference>
<dbReference type="InterPro" id="IPR011701">
    <property type="entry name" value="MFS"/>
</dbReference>
<dbReference type="RefSeq" id="WP_143937107.1">
    <property type="nucleotide sequence ID" value="NZ_VKKG01000001.1"/>
</dbReference>
<feature type="transmembrane region" description="Helical" evidence="8">
    <location>
        <begin position="470"/>
        <end position="488"/>
    </location>
</feature>
<keyword evidence="6 8" id="KW-1133">Transmembrane helix</keyword>
<feature type="transmembrane region" description="Helical" evidence="8">
    <location>
        <begin position="55"/>
        <end position="73"/>
    </location>
</feature>
<dbReference type="NCBIfam" id="TIGR00711">
    <property type="entry name" value="efflux_EmrB"/>
    <property type="match status" value="1"/>
</dbReference>
<keyword evidence="3" id="KW-0813">Transport</keyword>
<dbReference type="GO" id="GO:0022857">
    <property type="term" value="F:transmembrane transporter activity"/>
    <property type="evidence" value="ECO:0007669"/>
    <property type="project" value="InterPro"/>
</dbReference>
<reference evidence="10 11" key="1">
    <citation type="submission" date="2019-07" db="EMBL/GenBank/DDBJ databases">
        <authorList>
            <person name="Zhou L.-Y."/>
        </authorList>
    </citation>
    <scope>NUCLEOTIDE SEQUENCE [LARGE SCALE GENOMIC DNA]</scope>
    <source>
        <strain evidence="10 11">YIM 101269</strain>
    </source>
</reference>
<proteinExistence type="inferred from homology"/>
<keyword evidence="4" id="KW-1003">Cell membrane</keyword>
<evidence type="ECO:0000256" key="7">
    <source>
        <dbReference type="ARBA" id="ARBA00023136"/>
    </source>
</evidence>
<evidence type="ECO:0000259" key="9">
    <source>
        <dbReference type="PROSITE" id="PS50850"/>
    </source>
</evidence>
<dbReference type="AlphaFoldDB" id="A0A553K5P0"/>